<feature type="chain" id="PRO_5025399951" description="Serpin domain-containing protein" evidence="3">
    <location>
        <begin position="30"/>
        <end position="469"/>
    </location>
</feature>
<dbReference type="OMA" id="PNNTKMR"/>
<evidence type="ECO:0000259" key="4">
    <source>
        <dbReference type="SMART" id="SM00093"/>
    </source>
</evidence>
<comment type="caution">
    <text evidence="5">The sequence shown here is derived from an EMBL/GenBank/DDBJ whole genome shotgun (WGS) entry which is preliminary data.</text>
</comment>
<dbReference type="AlphaFoldDB" id="A0A6A5C6X8"/>
<dbReference type="GeneID" id="68119412"/>
<keyword evidence="3" id="KW-0732">Signal</keyword>
<dbReference type="InterPro" id="IPR042178">
    <property type="entry name" value="Serpin_sf_1"/>
</dbReference>
<dbReference type="Gene3D" id="2.30.39.10">
    <property type="entry name" value="Alpha-1-antitrypsin, domain 1"/>
    <property type="match status" value="1"/>
</dbReference>
<keyword evidence="6" id="KW-1185">Reference proteome</keyword>
<dbReference type="InterPro" id="IPR042185">
    <property type="entry name" value="Serpin_sf_2"/>
</dbReference>
<dbReference type="Pfam" id="PF00079">
    <property type="entry name" value="Serpin"/>
    <property type="match status" value="1"/>
</dbReference>
<dbReference type="VEuPathDB" id="AmoebaDB:NF0045990"/>
<evidence type="ECO:0000256" key="2">
    <source>
        <dbReference type="RuleBase" id="RU000411"/>
    </source>
</evidence>
<dbReference type="Proteomes" id="UP000444721">
    <property type="component" value="Unassembled WGS sequence"/>
</dbReference>
<evidence type="ECO:0000313" key="5">
    <source>
        <dbReference type="EMBL" id="KAF0981540.1"/>
    </source>
</evidence>
<dbReference type="VEuPathDB" id="AmoebaDB:NfTy_038720"/>
<dbReference type="GO" id="GO:0004867">
    <property type="term" value="F:serine-type endopeptidase inhibitor activity"/>
    <property type="evidence" value="ECO:0007669"/>
    <property type="project" value="InterPro"/>
</dbReference>
<dbReference type="PANTHER" id="PTHR11461">
    <property type="entry name" value="SERINE PROTEASE INHIBITOR, SERPIN"/>
    <property type="match status" value="1"/>
</dbReference>
<dbReference type="EMBL" id="VFQX01000013">
    <property type="protein sequence ID" value="KAF0981540.1"/>
    <property type="molecule type" value="Genomic_DNA"/>
</dbReference>
<feature type="domain" description="Serpin" evidence="4">
    <location>
        <begin position="62"/>
        <end position="468"/>
    </location>
</feature>
<feature type="signal peptide" evidence="3">
    <location>
        <begin position="1"/>
        <end position="29"/>
    </location>
</feature>
<evidence type="ECO:0000256" key="3">
    <source>
        <dbReference type="SAM" id="SignalP"/>
    </source>
</evidence>
<comment type="similarity">
    <text evidence="1 2">Belongs to the serpin family.</text>
</comment>
<sequence length="469" mass="53071">MSTSITLTTFLLLIILSTIIAWIQEYVQCQEESSSHSSLISLIPSSQKAFAGNLFNSILPQQSSSSQIDSFLTYNTVLSPFSLFMVLSMLTIGSRGDTQHELLQALSLDQSNSLDVTQFSQAMNEIISSYSNTSRELSIANGLFVEQTFNISQDFSNAIVSQFHSEIRKCDFVQNYEKERNLINSWISDKTHHLIKDVLQPGSIVPETKLLLVNAIYFLGKWKVAFNPEQTVSGRFRSLSAHTNSEITVQFMTKRKILEKYGENDLYKWLKLPYSNDNFEMLFLFPKENVELSVENEKEFIKWISKRLTNKDQHDDLANSNHSENNSISQQLSLSELFSTSSTKVRIVQIPKFKAEINTLELSAILKESPFHMETSFNMEKANFSGILTPESLAAGGRLWIDKIYHKAMLKVDESGTEAAAVTVARVNYRMAVPTSAMPEFVLNRPFCFILSHIPTQSVLFVGRVNLVS</sequence>
<evidence type="ECO:0000256" key="1">
    <source>
        <dbReference type="ARBA" id="ARBA00009500"/>
    </source>
</evidence>
<dbReference type="OrthoDB" id="671595at2759"/>
<name>A0A6A5C6X8_NAEFO</name>
<dbReference type="InterPro" id="IPR000215">
    <property type="entry name" value="Serpin_fam"/>
</dbReference>
<dbReference type="CDD" id="cd00172">
    <property type="entry name" value="serpin"/>
    <property type="match status" value="1"/>
</dbReference>
<protein>
    <recommendedName>
        <fullName evidence="4">Serpin domain-containing protein</fullName>
    </recommendedName>
</protein>
<dbReference type="InterPro" id="IPR036186">
    <property type="entry name" value="Serpin_sf"/>
</dbReference>
<dbReference type="InterPro" id="IPR023796">
    <property type="entry name" value="Serpin_dom"/>
</dbReference>
<reference evidence="5 6" key="1">
    <citation type="journal article" date="2019" name="Sci. Rep.">
        <title>Nanopore sequencing improves the draft genome of the human pathogenic amoeba Naegleria fowleri.</title>
        <authorList>
            <person name="Liechti N."/>
            <person name="Schurch N."/>
            <person name="Bruggmann R."/>
            <person name="Wittwer M."/>
        </authorList>
    </citation>
    <scope>NUCLEOTIDE SEQUENCE [LARGE SCALE GENOMIC DNA]</scope>
    <source>
        <strain evidence="5 6">ATCC 30894</strain>
    </source>
</reference>
<dbReference type="VEuPathDB" id="AmoebaDB:FDP41_012197"/>
<proteinExistence type="inferred from homology"/>
<dbReference type="PANTHER" id="PTHR11461:SF211">
    <property type="entry name" value="GH10112P-RELATED"/>
    <property type="match status" value="1"/>
</dbReference>
<dbReference type="Gene3D" id="3.30.497.10">
    <property type="entry name" value="Antithrombin, subunit I, domain 2"/>
    <property type="match status" value="1"/>
</dbReference>
<dbReference type="RefSeq" id="XP_044566253.1">
    <property type="nucleotide sequence ID" value="XM_044702689.1"/>
</dbReference>
<gene>
    <name evidence="5" type="ORF">FDP41_012197</name>
</gene>
<dbReference type="SUPFAM" id="SSF56574">
    <property type="entry name" value="Serpins"/>
    <property type="match status" value="1"/>
</dbReference>
<accession>A0A6A5C6X8</accession>
<dbReference type="GO" id="GO:0005615">
    <property type="term" value="C:extracellular space"/>
    <property type="evidence" value="ECO:0007669"/>
    <property type="project" value="InterPro"/>
</dbReference>
<evidence type="ECO:0000313" key="6">
    <source>
        <dbReference type="Proteomes" id="UP000444721"/>
    </source>
</evidence>
<dbReference type="SMART" id="SM00093">
    <property type="entry name" value="SERPIN"/>
    <property type="match status" value="1"/>
</dbReference>
<organism evidence="5 6">
    <name type="scientific">Naegleria fowleri</name>
    <name type="common">Brain eating amoeba</name>
    <dbReference type="NCBI Taxonomy" id="5763"/>
    <lineage>
        <taxon>Eukaryota</taxon>
        <taxon>Discoba</taxon>
        <taxon>Heterolobosea</taxon>
        <taxon>Tetramitia</taxon>
        <taxon>Eutetramitia</taxon>
        <taxon>Vahlkampfiidae</taxon>
        <taxon>Naegleria</taxon>
    </lineage>
</organism>